<dbReference type="STRING" id="1802737.A2832_00720"/>
<evidence type="ECO:0000313" key="3">
    <source>
        <dbReference type="EMBL" id="OHA91085.1"/>
    </source>
</evidence>
<evidence type="ECO:0000259" key="2">
    <source>
        <dbReference type="Pfam" id="PF01370"/>
    </source>
</evidence>
<reference evidence="3 4" key="1">
    <citation type="journal article" date="2016" name="Nat. Commun.">
        <title>Thousands of microbial genomes shed light on interconnected biogeochemical processes in an aquifer system.</title>
        <authorList>
            <person name="Anantharaman K."/>
            <person name="Brown C.T."/>
            <person name="Hug L.A."/>
            <person name="Sharon I."/>
            <person name="Castelle C.J."/>
            <person name="Probst A.J."/>
            <person name="Thomas B.C."/>
            <person name="Singh A."/>
            <person name="Wilkins M.J."/>
            <person name="Karaoz U."/>
            <person name="Brodie E.L."/>
            <person name="Williams K.H."/>
            <person name="Hubbard S.S."/>
            <person name="Banfield J.F."/>
        </authorList>
    </citation>
    <scope>NUCLEOTIDE SEQUENCE [LARGE SCALE GENOMIC DNA]</scope>
</reference>
<evidence type="ECO:0000256" key="1">
    <source>
        <dbReference type="ARBA" id="ARBA00007637"/>
    </source>
</evidence>
<proteinExistence type="inferred from homology"/>
<feature type="domain" description="NAD-dependent epimerase/dehydratase" evidence="2">
    <location>
        <begin position="7"/>
        <end position="207"/>
    </location>
</feature>
<dbReference type="PANTHER" id="PTHR43000">
    <property type="entry name" value="DTDP-D-GLUCOSE 4,6-DEHYDRATASE-RELATED"/>
    <property type="match status" value="1"/>
</dbReference>
<dbReference type="Proteomes" id="UP000178538">
    <property type="component" value="Unassembled WGS sequence"/>
</dbReference>
<comment type="similarity">
    <text evidence="1">Belongs to the NAD(P)-dependent epimerase/dehydratase family.</text>
</comment>
<comment type="caution">
    <text evidence="3">The sequence shown here is derived from an EMBL/GenBank/DDBJ whole genome shotgun (WGS) entry which is preliminary data.</text>
</comment>
<organism evidence="3 4">
    <name type="scientific">Candidatus Zambryskibacteria bacterium RIFCSPHIGHO2_01_FULL_44_22b</name>
    <dbReference type="NCBI Taxonomy" id="1802737"/>
    <lineage>
        <taxon>Bacteria</taxon>
        <taxon>Candidatus Zambryskiibacteriota</taxon>
    </lineage>
</organism>
<dbReference type="Pfam" id="PF01370">
    <property type="entry name" value="Epimerase"/>
    <property type="match status" value="1"/>
</dbReference>
<protein>
    <recommendedName>
        <fullName evidence="2">NAD-dependent epimerase/dehydratase domain-containing protein</fullName>
    </recommendedName>
</protein>
<dbReference type="EMBL" id="MHVG01000007">
    <property type="protein sequence ID" value="OHA91085.1"/>
    <property type="molecule type" value="Genomic_DNA"/>
</dbReference>
<dbReference type="SUPFAM" id="SSF51735">
    <property type="entry name" value="NAD(P)-binding Rossmann-fold domains"/>
    <property type="match status" value="1"/>
</dbReference>
<accession>A0A1G2T1E1</accession>
<sequence>MSRKKNILVTGADGFVGRALIKKLPKIQNNIFPVSRGDGDLADKKFCRKIVKDTDTVYYLAGFRKNVAVHTREPFTALSGNVLPLISFLEEVKKSKVKTIIYTSSTHVEYGLVGDNMDGYVLGKYMNELILKSFAKETGIDVKIVRYAAIYGPGNSFDPKISNIIPSLIVKAVEAKDKITIWGKGSRKMQFIYIDDVVRTLIKVSKSNGNFFIVGNRETISIIDLVKKILKLMKKNLKIERDLSKPDKATKLSTFDAHLKARVNLDKGLKETIMDYKKSYA</sequence>
<name>A0A1G2T1E1_9BACT</name>
<evidence type="ECO:0000313" key="4">
    <source>
        <dbReference type="Proteomes" id="UP000178538"/>
    </source>
</evidence>
<dbReference type="InterPro" id="IPR036291">
    <property type="entry name" value="NAD(P)-bd_dom_sf"/>
</dbReference>
<dbReference type="Gene3D" id="3.40.50.720">
    <property type="entry name" value="NAD(P)-binding Rossmann-like Domain"/>
    <property type="match status" value="1"/>
</dbReference>
<dbReference type="AlphaFoldDB" id="A0A1G2T1E1"/>
<dbReference type="InterPro" id="IPR001509">
    <property type="entry name" value="Epimerase_deHydtase"/>
</dbReference>
<gene>
    <name evidence="3" type="ORF">A2832_00720</name>
</gene>